<evidence type="ECO:0000313" key="1">
    <source>
        <dbReference type="EMBL" id="KAK5696051.1"/>
    </source>
</evidence>
<reference evidence="1" key="1">
    <citation type="submission" date="2023-08" db="EMBL/GenBank/DDBJ databases">
        <title>Black Yeasts Isolated from many extreme environments.</title>
        <authorList>
            <person name="Coleine C."/>
            <person name="Stajich J.E."/>
            <person name="Selbmann L."/>
        </authorList>
    </citation>
    <scope>NUCLEOTIDE SEQUENCE</scope>
    <source>
        <strain evidence="1">CCFEE 5810</strain>
    </source>
</reference>
<comment type="caution">
    <text evidence="1">The sequence shown here is derived from an EMBL/GenBank/DDBJ whole genome shotgun (WGS) entry which is preliminary data.</text>
</comment>
<accession>A0AAN7VP29</accession>
<dbReference type="AlphaFoldDB" id="A0AAN7VP29"/>
<dbReference type="Proteomes" id="UP001310594">
    <property type="component" value="Unassembled WGS sequence"/>
</dbReference>
<proteinExistence type="predicted"/>
<organism evidence="1 2">
    <name type="scientific">Elasticomyces elasticus</name>
    <dbReference type="NCBI Taxonomy" id="574655"/>
    <lineage>
        <taxon>Eukaryota</taxon>
        <taxon>Fungi</taxon>
        <taxon>Dikarya</taxon>
        <taxon>Ascomycota</taxon>
        <taxon>Pezizomycotina</taxon>
        <taxon>Dothideomycetes</taxon>
        <taxon>Dothideomycetidae</taxon>
        <taxon>Mycosphaerellales</taxon>
        <taxon>Teratosphaeriaceae</taxon>
        <taxon>Elasticomyces</taxon>
    </lineage>
</organism>
<sequence length="129" mass="14716">MGVAVGLEYCGIGGDYELEWRKGIVGFAKKAKLILVKVGVVKPCRFALNKYNTRVKAFTSKDAGIKTWGREDAWRYMCNFTDADPYHEEYYFDITKLSRGKRARLSNDGKDPLSAVPEEHLLDNLLCFR</sequence>
<dbReference type="EMBL" id="JAVRQU010000013">
    <property type="protein sequence ID" value="KAK5696051.1"/>
    <property type="molecule type" value="Genomic_DNA"/>
</dbReference>
<name>A0AAN7VP29_9PEZI</name>
<gene>
    <name evidence="1" type="ORF">LTR97_008471</name>
</gene>
<evidence type="ECO:0000313" key="2">
    <source>
        <dbReference type="Proteomes" id="UP001310594"/>
    </source>
</evidence>
<protein>
    <submittedName>
        <fullName evidence="1">Uncharacterized protein</fullName>
    </submittedName>
</protein>